<proteinExistence type="predicted"/>
<evidence type="ECO:0000313" key="8">
    <source>
        <dbReference type="EMBL" id="CAK0804204.1"/>
    </source>
</evidence>
<evidence type="ECO:0000256" key="3">
    <source>
        <dbReference type="ARBA" id="ARBA00022989"/>
    </source>
</evidence>
<feature type="transmembrane region" description="Helical" evidence="6">
    <location>
        <begin position="69"/>
        <end position="92"/>
    </location>
</feature>
<name>A0ABN9QH05_9DINO</name>
<dbReference type="Proteomes" id="UP001189429">
    <property type="component" value="Unassembled WGS sequence"/>
</dbReference>
<dbReference type="PROSITE" id="PS51380">
    <property type="entry name" value="EXS"/>
    <property type="match status" value="1"/>
</dbReference>
<feature type="domain" description="EXS" evidence="7">
    <location>
        <begin position="210"/>
        <end position="382"/>
    </location>
</feature>
<reference evidence="8" key="1">
    <citation type="submission" date="2023-10" db="EMBL/GenBank/DDBJ databases">
        <authorList>
            <person name="Chen Y."/>
            <person name="Shah S."/>
            <person name="Dougan E. K."/>
            <person name="Thang M."/>
            <person name="Chan C."/>
        </authorList>
    </citation>
    <scope>NUCLEOTIDE SEQUENCE [LARGE SCALE GENOMIC DNA]</scope>
</reference>
<comment type="subcellular location">
    <subcellularLocation>
        <location evidence="1">Membrane</location>
        <topology evidence="1">Multi-pass membrane protein</topology>
    </subcellularLocation>
</comment>
<evidence type="ECO:0000259" key="7">
    <source>
        <dbReference type="PROSITE" id="PS51380"/>
    </source>
</evidence>
<dbReference type="PANTHER" id="PTHR10783:SF46">
    <property type="entry name" value="PROTEIN ERD1 HOMOLOG 2"/>
    <property type="match status" value="1"/>
</dbReference>
<sequence length="382" mass="41844">MEFRLTLSHAQTDGIAFMEGKRVYASSGPAGGGRGRFLRAHRLPRDLVAVPAVAGDGGPSEELVRPTTLLFSALGGSLLLSSLASVAISIAQSTTSGLGLWSILSAYFLCLSGLFCWLPEAFASKVRWREPLARTLWRCVWPIRSAPTPFVEVLVADGLTSTAKVFFDLAMVSCAAFNSMDLWRPTALAISMSEDAALQGQRRTLLGEATDQCSRSSVPFFFWAAPFLIRGYQETCILTIRNTKDGHTSQMQMINLAKYVSSLPIVLFAFGYAQNQPEFSMDPEDFEVLWALAAIVNSVFSLMWDLVMDWGILQATGPPCTSRHFGLRPNLLFRSMWGFYHFAILLNLGGPPGGRCGRCAGRRPPRSSWAVSSCPPSSRPLR</sequence>
<dbReference type="InterPro" id="IPR004342">
    <property type="entry name" value="EXS_C"/>
</dbReference>
<evidence type="ECO:0000256" key="6">
    <source>
        <dbReference type="SAM" id="Phobius"/>
    </source>
</evidence>
<dbReference type="EMBL" id="CAUYUJ010003185">
    <property type="protein sequence ID" value="CAK0804204.1"/>
    <property type="molecule type" value="Genomic_DNA"/>
</dbReference>
<keyword evidence="4 6" id="KW-0472">Membrane</keyword>
<feature type="region of interest" description="Disordered" evidence="5">
    <location>
        <begin position="362"/>
        <end position="382"/>
    </location>
</feature>
<feature type="transmembrane region" description="Helical" evidence="6">
    <location>
        <begin position="98"/>
        <end position="118"/>
    </location>
</feature>
<keyword evidence="9" id="KW-1185">Reference proteome</keyword>
<keyword evidence="3 6" id="KW-1133">Transmembrane helix</keyword>
<keyword evidence="2 6" id="KW-0812">Transmembrane</keyword>
<evidence type="ECO:0000256" key="1">
    <source>
        <dbReference type="ARBA" id="ARBA00004141"/>
    </source>
</evidence>
<evidence type="ECO:0000256" key="5">
    <source>
        <dbReference type="SAM" id="MobiDB-lite"/>
    </source>
</evidence>
<comment type="caution">
    <text evidence="8">The sequence shown here is derived from an EMBL/GenBank/DDBJ whole genome shotgun (WGS) entry which is preliminary data.</text>
</comment>
<feature type="transmembrane region" description="Helical" evidence="6">
    <location>
        <begin position="256"/>
        <end position="273"/>
    </location>
</feature>
<evidence type="ECO:0000256" key="2">
    <source>
        <dbReference type="ARBA" id="ARBA00022692"/>
    </source>
</evidence>
<accession>A0ABN9QH05</accession>
<feature type="transmembrane region" description="Helical" evidence="6">
    <location>
        <begin position="288"/>
        <end position="307"/>
    </location>
</feature>
<evidence type="ECO:0000256" key="4">
    <source>
        <dbReference type="ARBA" id="ARBA00023136"/>
    </source>
</evidence>
<dbReference type="Pfam" id="PF03124">
    <property type="entry name" value="EXS"/>
    <property type="match status" value="1"/>
</dbReference>
<evidence type="ECO:0000313" key="9">
    <source>
        <dbReference type="Proteomes" id="UP001189429"/>
    </source>
</evidence>
<feature type="compositionally biased region" description="Low complexity" evidence="5">
    <location>
        <begin position="366"/>
        <end position="376"/>
    </location>
</feature>
<gene>
    <name evidence="8" type="ORF">PCOR1329_LOCUS11093</name>
</gene>
<organism evidence="8 9">
    <name type="scientific">Prorocentrum cordatum</name>
    <dbReference type="NCBI Taxonomy" id="2364126"/>
    <lineage>
        <taxon>Eukaryota</taxon>
        <taxon>Sar</taxon>
        <taxon>Alveolata</taxon>
        <taxon>Dinophyceae</taxon>
        <taxon>Prorocentrales</taxon>
        <taxon>Prorocentraceae</taxon>
        <taxon>Prorocentrum</taxon>
    </lineage>
</organism>
<protein>
    <recommendedName>
        <fullName evidence="7">EXS domain-containing protein</fullName>
    </recommendedName>
</protein>
<dbReference type="PANTHER" id="PTHR10783">
    <property type="entry name" value="XENOTROPIC AND POLYTROPIC RETROVIRUS RECEPTOR 1-RELATED"/>
    <property type="match status" value="1"/>
</dbReference>